<evidence type="ECO:0000313" key="9">
    <source>
        <dbReference type="EMBL" id="RRJ83652.1"/>
    </source>
</evidence>
<comment type="subcellular location">
    <subcellularLocation>
        <location evidence="1">Cell envelope</location>
    </subcellularLocation>
</comment>
<evidence type="ECO:0000259" key="8">
    <source>
        <dbReference type="PROSITE" id="PS51007"/>
    </source>
</evidence>
<evidence type="ECO:0000256" key="3">
    <source>
        <dbReference type="ARBA" id="ARBA00022723"/>
    </source>
</evidence>
<dbReference type="GO" id="GO:0030313">
    <property type="term" value="C:cell envelope"/>
    <property type="evidence" value="ECO:0007669"/>
    <property type="project" value="UniProtKB-SubCell"/>
</dbReference>
<evidence type="ECO:0000256" key="1">
    <source>
        <dbReference type="ARBA" id="ARBA00004196"/>
    </source>
</evidence>
<keyword evidence="10" id="KW-1185">Reference proteome</keyword>
<keyword evidence="2 6" id="KW-0349">Heme</keyword>
<proteinExistence type="predicted"/>
<dbReference type="Pfam" id="PF03150">
    <property type="entry name" value="CCP_MauG"/>
    <property type="match status" value="1"/>
</dbReference>
<dbReference type="GO" id="GO:0009055">
    <property type="term" value="F:electron transfer activity"/>
    <property type="evidence" value="ECO:0007669"/>
    <property type="project" value="InterPro"/>
</dbReference>
<reference evidence="9 10" key="1">
    <citation type="submission" date="2018-08" db="EMBL/GenBank/DDBJ databases">
        <authorList>
            <person name="Khan S.A."/>
        </authorList>
    </citation>
    <scope>NUCLEOTIDE SEQUENCE [LARGE SCALE GENOMIC DNA]</scope>
    <source>
        <strain evidence="9 10">GTF-13</strain>
    </source>
</reference>
<dbReference type="PROSITE" id="PS51007">
    <property type="entry name" value="CYTC"/>
    <property type="match status" value="1"/>
</dbReference>
<evidence type="ECO:0000256" key="7">
    <source>
        <dbReference type="SAM" id="MobiDB-lite"/>
    </source>
</evidence>
<comment type="caution">
    <text evidence="9">The sequence shown here is derived from an EMBL/GenBank/DDBJ whole genome shotgun (WGS) entry which is preliminary data.</text>
</comment>
<feature type="domain" description="Cytochrome c" evidence="8">
    <location>
        <begin position="237"/>
        <end position="368"/>
    </location>
</feature>
<dbReference type="EMBL" id="QWEZ01000001">
    <property type="protein sequence ID" value="RRJ83652.1"/>
    <property type="molecule type" value="Genomic_DNA"/>
</dbReference>
<accession>A0A3P3VLM0</accession>
<keyword evidence="9" id="KW-0575">Peroxidase</keyword>
<sequence length="401" mass="43752">MTSLFRPVAATAALLGAALLLPVTGMGAESPIILSTQCPPGFELDGDNRCLLRTLYQQYDSPRGAGVGGLKVALPAVRDGFTPQQIDLGRYLFFDPILSADASLSCASCHHPDKGFADGRARSIGVTGEAVGRSAPGLWNVGFMKRLFWDARASSLEEQAEGPLYSPQEMGSTPDGVLRRLTQEGDYPRLFSEAFGGDEGVTLDRLYRALAAFQSSLVSLNSRYDRYAHGYKEALNAREIEGMNVFRSFVARCAECHTPPLFSNQEIAVIGTPEPEGLSFDEGAAVPTGDPSLAGGFKVPSLRNIELTAPYMHSGRFETLFEAAEFYTKGRGHAVPEGRELYLHWHIWEPELSDRELERLVDFMKALTDERFKPDAPDRLPSGLAPVHNKNELALQAGETP</sequence>
<dbReference type="PANTHER" id="PTHR30600">
    <property type="entry name" value="CYTOCHROME C PEROXIDASE-RELATED"/>
    <property type="match status" value="1"/>
</dbReference>
<reference evidence="9 10" key="2">
    <citation type="submission" date="2018-12" db="EMBL/GenBank/DDBJ databases">
        <title>Simiduia agarivorans gen. nov., sp. nov., a marine, agarolytic bacterium isolated from shallow coastal water from Keelung, Taiwan.</title>
        <authorList>
            <person name="Shieh W.Y."/>
        </authorList>
    </citation>
    <scope>NUCLEOTIDE SEQUENCE [LARGE SCALE GENOMIC DNA]</scope>
    <source>
        <strain evidence="9 10">GTF-13</strain>
    </source>
</reference>
<gene>
    <name evidence="9" type="ORF">D0544_00570</name>
</gene>
<dbReference type="GO" id="GO:0004130">
    <property type="term" value="F:cytochrome-c peroxidase activity"/>
    <property type="evidence" value="ECO:0007669"/>
    <property type="project" value="TreeGrafter"/>
</dbReference>
<keyword evidence="3 6" id="KW-0479">Metal-binding</keyword>
<keyword evidence="4" id="KW-0560">Oxidoreductase</keyword>
<keyword evidence="5 6" id="KW-0408">Iron</keyword>
<evidence type="ECO:0000313" key="10">
    <source>
        <dbReference type="Proteomes" id="UP000280792"/>
    </source>
</evidence>
<evidence type="ECO:0000256" key="2">
    <source>
        <dbReference type="ARBA" id="ARBA00022617"/>
    </source>
</evidence>
<dbReference type="GO" id="GO:0020037">
    <property type="term" value="F:heme binding"/>
    <property type="evidence" value="ECO:0007669"/>
    <property type="project" value="InterPro"/>
</dbReference>
<dbReference type="InterPro" id="IPR009056">
    <property type="entry name" value="Cyt_c-like_dom"/>
</dbReference>
<evidence type="ECO:0000256" key="5">
    <source>
        <dbReference type="ARBA" id="ARBA00023004"/>
    </source>
</evidence>
<dbReference type="InterPro" id="IPR051395">
    <property type="entry name" value="Cytochrome_c_Peroxidase/MauG"/>
</dbReference>
<name>A0A3P3VLM0_9GAMM</name>
<dbReference type="GO" id="GO:0046872">
    <property type="term" value="F:metal ion binding"/>
    <property type="evidence" value="ECO:0007669"/>
    <property type="project" value="UniProtKB-KW"/>
</dbReference>
<feature type="region of interest" description="Disordered" evidence="7">
    <location>
        <begin position="374"/>
        <end position="401"/>
    </location>
</feature>
<dbReference type="InterPro" id="IPR036909">
    <property type="entry name" value="Cyt_c-like_dom_sf"/>
</dbReference>
<dbReference type="RefSeq" id="WP_125013821.1">
    <property type="nucleotide sequence ID" value="NZ_QWEZ01000001.1"/>
</dbReference>
<dbReference type="AlphaFoldDB" id="A0A3P3VLM0"/>
<dbReference type="SUPFAM" id="SSF46626">
    <property type="entry name" value="Cytochrome c"/>
    <property type="match status" value="2"/>
</dbReference>
<dbReference type="Gene3D" id="1.10.760.10">
    <property type="entry name" value="Cytochrome c-like domain"/>
    <property type="match status" value="2"/>
</dbReference>
<protein>
    <submittedName>
        <fullName evidence="9">Cytochrome-c peroxidase</fullName>
    </submittedName>
</protein>
<evidence type="ECO:0000256" key="4">
    <source>
        <dbReference type="ARBA" id="ARBA00023002"/>
    </source>
</evidence>
<dbReference type="Proteomes" id="UP000280792">
    <property type="component" value="Unassembled WGS sequence"/>
</dbReference>
<organism evidence="9 10">
    <name type="scientific">Aestuariirhabdus litorea</name>
    <dbReference type="NCBI Taxonomy" id="2528527"/>
    <lineage>
        <taxon>Bacteria</taxon>
        <taxon>Pseudomonadati</taxon>
        <taxon>Pseudomonadota</taxon>
        <taxon>Gammaproteobacteria</taxon>
        <taxon>Oceanospirillales</taxon>
        <taxon>Aestuariirhabdaceae</taxon>
        <taxon>Aestuariirhabdus</taxon>
    </lineage>
</organism>
<dbReference type="InterPro" id="IPR004852">
    <property type="entry name" value="Di-haem_cyt_c_peroxidsae"/>
</dbReference>
<evidence type="ECO:0000256" key="6">
    <source>
        <dbReference type="PROSITE-ProRule" id="PRU00433"/>
    </source>
</evidence>